<dbReference type="SUPFAM" id="SSF53901">
    <property type="entry name" value="Thiolase-like"/>
    <property type="match status" value="1"/>
</dbReference>
<dbReference type="RefSeq" id="WP_398283726.1">
    <property type="nucleotide sequence ID" value="NZ_JBITLV010000007.1"/>
</dbReference>
<dbReference type="InterPro" id="IPR001099">
    <property type="entry name" value="Chalcone/stilbene_synt_N"/>
</dbReference>
<dbReference type="Pfam" id="PF00195">
    <property type="entry name" value="Chal_sti_synt_N"/>
    <property type="match status" value="1"/>
</dbReference>
<accession>A0ABW8ATK8</accession>
<dbReference type="Gene3D" id="3.40.47.10">
    <property type="match status" value="2"/>
</dbReference>
<evidence type="ECO:0000256" key="3">
    <source>
        <dbReference type="ARBA" id="ARBA00023315"/>
    </source>
</evidence>
<reference evidence="6 7" key="1">
    <citation type="submission" date="2024-10" db="EMBL/GenBank/DDBJ databases">
        <title>The Natural Products Discovery Center: Release of the First 8490 Sequenced Strains for Exploring Actinobacteria Biosynthetic Diversity.</title>
        <authorList>
            <person name="Kalkreuter E."/>
            <person name="Kautsar S.A."/>
            <person name="Yang D."/>
            <person name="Bader C.D."/>
            <person name="Teijaro C.N."/>
            <person name="Fluegel L."/>
            <person name="Davis C.M."/>
            <person name="Simpson J.R."/>
            <person name="Lauterbach L."/>
            <person name="Steele A.D."/>
            <person name="Gui C."/>
            <person name="Meng S."/>
            <person name="Li G."/>
            <person name="Viehrig K."/>
            <person name="Ye F."/>
            <person name="Su P."/>
            <person name="Kiefer A.F."/>
            <person name="Nichols A."/>
            <person name="Cepeda A.J."/>
            <person name="Yan W."/>
            <person name="Fan B."/>
            <person name="Jiang Y."/>
            <person name="Adhikari A."/>
            <person name="Zheng C.-J."/>
            <person name="Schuster L."/>
            <person name="Cowan T.M."/>
            <person name="Smanski M.J."/>
            <person name="Chevrette M.G."/>
            <person name="De Carvalho L.P.S."/>
            <person name="Shen B."/>
        </authorList>
    </citation>
    <scope>NUCLEOTIDE SEQUENCE [LARGE SCALE GENOMIC DNA]</scope>
    <source>
        <strain evidence="6 7">NPDC049639</strain>
    </source>
</reference>
<dbReference type="CDD" id="cd00831">
    <property type="entry name" value="CHS_like"/>
    <property type="match status" value="1"/>
</dbReference>
<gene>
    <name evidence="6" type="ORF">ACIB24_19325</name>
</gene>
<organism evidence="6 7">
    <name type="scientific">Spongisporangium articulatum</name>
    <dbReference type="NCBI Taxonomy" id="3362603"/>
    <lineage>
        <taxon>Bacteria</taxon>
        <taxon>Bacillati</taxon>
        <taxon>Actinomycetota</taxon>
        <taxon>Actinomycetes</taxon>
        <taxon>Kineosporiales</taxon>
        <taxon>Kineosporiaceae</taxon>
        <taxon>Spongisporangium</taxon>
    </lineage>
</organism>
<evidence type="ECO:0000259" key="4">
    <source>
        <dbReference type="Pfam" id="PF00195"/>
    </source>
</evidence>
<evidence type="ECO:0000256" key="2">
    <source>
        <dbReference type="ARBA" id="ARBA00022679"/>
    </source>
</evidence>
<dbReference type="InterPro" id="IPR012328">
    <property type="entry name" value="Chalcone/stilbene_synt_C"/>
</dbReference>
<proteinExistence type="inferred from homology"/>
<keyword evidence="7" id="KW-1185">Reference proteome</keyword>
<dbReference type="PANTHER" id="PTHR11877">
    <property type="entry name" value="HYDROXYMETHYLGLUTARYL-COA SYNTHASE"/>
    <property type="match status" value="1"/>
</dbReference>
<sequence length="353" mass="37372">MTTTTVGDVTVRGISTGGPEHEYRQGEVRSVAASVYSDTTAPAHLSVFENAAIDRRRFAMPLEWYATPHGFGERNDAYRRVALQLAEEHARRAIEAAGWSAEDVDAVVFVSSTGVSTPSLDADLVGRLGLRTSVARLPLFGLGCAGGAAGLARAADLVRAGYEHVLLVAVELCSTTFVLDDDSAANFIGTALFADGCAAVTVGPAAGRGPELAHVLHAHSLTVPDTSWLTGWDVQDEGFRLRLAKEIPEAMAAALRPAVDDALETAGWKLDDLDAVALHPGGAKVITGYQAVLGLSDDLLDPVRTVLREHGNMSSPTVLFVLDELLRRKTTGNTLMSASGPGFALEHLLLWLP</sequence>
<evidence type="ECO:0000256" key="1">
    <source>
        <dbReference type="ARBA" id="ARBA00005531"/>
    </source>
</evidence>
<dbReference type="EMBL" id="JBITLV010000007">
    <property type="protein sequence ID" value="MFI7589222.1"/>
    <property type="molecule type" value="Genomic_DNA"/>
</dbReference>
<feature type="domain" description="Chalcone/stilbene synthase N-terminal" evidence="4">
    <location>
        <begin position="73"/>
        <end position="203"/>
    </location>
</feature>
<dbReference type="InterPro" id="IPR016039">
    <property type="entry name" value="Thiolase-like"/>
</dbReference>
<dbReference type="PIRSF" id="PIRSF000451">
    <property type="entry name" value="PKS_III"/>
    <property type="match status" value="1"/>
</dbReference>
<dbReference type="PANTHER" id="PTHR11877:SF99">
    <property type="entry name" value="1,3,6,8-TETRAHYDROXYNAPHTHALENE SYNTHASE"/>
    <property type="match status" value="1"/>
</dbReference>
<comment type="caution">
    <text evidence="6">The sequence shown here is derived from an EMBL/GenBank/DDBJ whole genome shotgun (WGS) entry which is preliminary data.</text>
</comment>
<keyword evidence="3" id="KW-0012">Acyltransferase</keyword>
<dbReference type="Proteomes" id="UP001612915">
    <property type="component" value="Unassembled WGS sequence"/>
</dbReference>
<evidence type="ECO:0000259" key="5">
    <source>
        <dbReference type="Pfam" id="PF02797"/>
    </source>
</evidence>
<dbReference type="InterPro" id="IPR018088">
    <property type="entry name" value="Chalcone/stilbene_synthase_AS"/>
</dbReference>
<name>A0ABW8ATK8_9ACTN</name>
<dbReference type="Pfam" id="PF02797">
    <property type="entry name" value="Chal_sti_synt_C"/>
    <property type="match status" value="1"/>
</dbReference>
<dbReference type="PROSITE" id="PS00441">
    <property type="entry name" value="CHALCONE_SYNTH"/>
    <property type="match status" value="1"/>
</dbReference>
<dbReference type="InterPro" id="IPR011141">
    <property type="entry name" value="Polyketide_synthase_type-III"/>
</dbReference>
<evidence type="ECO:0000313" key="7">
    <source>
        <dbReference type="Proteomes" id="UP001612915"/>
    </source>
</evidence>
<evidence type="ECO:0000313" key="6">
    <source>
        <dbReference type="EMBL" id="MFI7589222.1"/>
    </source>
</evidence>
<feature type="domain" description="Chalcone/stilbene synthase C-terminal" evidence="5">
    <location>
        <begin position="220"/>
        <end position="350"/>
    </location>
</feature>
<protein>
    <submittedName>
        <fullName evidence="6">Type III polyketide synthase</fullName>
    </submittedName>
</protein>
<keyword evidence="2" id="KW-0808">Transferase</keyword>
<comment type="similarity">
    <text evidence="1">Belongs to the thiolase-like superfamily. Chalcone/stilbene synthases family.</text>
</comment>